<protein>
    <submittedName>
        <fullName evidence="1">Uncharacterized protein</fullName>
    </submittedName>
</protein>
<reference evidence="1" key="1">
    <citation type="submission" date="2021-01" db="EMBL/GenBank/DDBJ databases">
        <title>Whole genome shotgun sequence of Planobispora rosea NBRC 15558.</title>
        <authorList>
            <person name="Komaki H."/>
            <person name="Tamura T."/>
        </authorList>
    </citation>
    <scope>NUCLEOTIDE SEQUENCE</scope>
    <source>
        <strain evidence="1">NBRC 15558</strain>
    </source>
</reference>
<evidence type="ECO:0000313" key="2">
    <source>
        <dbReference type="Proteomes" id="UP000655044"/>
    </source>
</evidence>
<accession>A0A8J3S5X4</accession>
<evidence type="ECO:0000313" key="1">
    <source>
        <dbReference type="EMBL" id="GIH88901.1"/>
    </source>
</evidence>
<name>A0A8J3S5X4_PLARO</name>
<dbReference type="Proteomes" id="UP000655044">
    <property type="component" value="Unassembled WGS sequence"/>
</dbReference>
<organism evidence="1 2">
    <name type="scientific">Planobispora rosea</name>
    <dbReference type="NCBI Taxonomy" id="35762"/>
    <lineage>
        <taxon>Bacteria</taxon>
        <taxon>Bacillati</taxon>
        <taxon>Actinomycetota</taxon>
        <taxon>Actinomycetes</taxon>
        <taxon>Streptosporangiales</taxon>
        <taxon>Streptosporangiaceae</taxon>
        <taxon>Planobispora</taxon>
    </lineage>
</organism>
<sequence>MKPSPESRSRYVPNLHEHLQLTGAEERTFSFEEVIAVRDRLTGTTTPADPSSADAIDWAKVAAYRTALAEQHLRHGDLGPAFHVALSYTGGSISAARAHLLAVFGRAPSRSYAAVLYRTWQKADAHRRAEAIGRLRTLGVVLPEERSHQPS</sequence>
<proteinExistence type="predicted"/>
<gene>
    <name evidence="1" type="ORF">Pro02_73090</name>
</gene>
<dbReference type="AlphaFoldDB" id="A0A8J3S5X4"/>
<comment type="caution">
    <text evidence="1">The sequence shown here is derived from an EMBL/GenBank/DDBJ whole genome shotgun (WGS) entry which is preliminary data.</text>
</comment>
<keyword evidence="2" id="KW-1185">Reference proteome</keyword>
<dbReference type="RefSeq" id="WP_189243951.1">
    <property type="nucleotide sequence ID" value="NZ_BMQP01000060.1"/>
</dbReference>
<dbReference type="EMBL" id="BOOI01000093">
    <property type="protein sequence ID" value="GIH88901.1"/>
    <property type="molecule type" value="Genomic_DNA"/>
</dbReference>